<dbReference type="Proteomes" id="UP000275078">
    <property type="component" value="Unassembled WGS sequence"/>
</dbReference>
<dbReference type="EMBL" id="ML119764">
    <property type="protein sequence ID" value="RPA75433.1"/>
    <property type="molecule type" value="Genomic_DNA"/>
</dbReference>
<gene>
    <name evidence="2" type="ORF">BJ508DRAFT_332148</name>
</gene>
<sequence length="289" mass="30839">MDSKTIKLTSQGLRRRDDRRRNVSQPTQWPEHPNVQPPQLAPHDKPRSRNERRPDSPPSAPSQYQTPSVGNSPIKRSISQTGSTSSVNGDHLSTPPPHERPTLDIKKRSTSSVGIPTSPIDLSQLGSRKAPSLSFVGPTKPNSQAEPVLPLFSDNDSEGRRSETHAEPPDHNNDTPAAGSGGYGAHTPGSTREGSQSSTIGEDGYDNLPNGTPVEDSGSDVGNSMGSTDFLSGYCAPGQMGSCLYKIADHTGTTDCISGFHASSYLHCYTPNGLTWTLACAGEYTWTAS</sequence>
<evidence type="ECO:0000256" key="1">
    <source>
        <dbReference type="SAM" id="MobiDB-lite"/>
    </source>
</evidence>
<evidence type="ECO:0000313" key="3">
    <source>
        <dbReference type="Proteomes" id="UP000275078"/>
    </source>
</evidence>
<protein>
    <submittedName>
        <fullName evidence="2">Uncharacterized protein</fullName>
    </submittedName>
</protein>
<feature type="compositionally biased region" description="Basic and acidic residues" evidence="1">
    <location>
        <begin position="42"/>
        <end position="55"/>
    </location>
</feature>
<feature type="compositionally biased region" description="Basic and acidic residues" evidence="1">
    <location>
        <begin position="157"/>
        <end position="173"/>
    </location>
</feature>
<reference evidence="2 3" key="1">
    <citation type="journal article" date="2018" name="Nat. Ecol. Evol.">
        <title>Pezizomycetes genomes reveal the molecular basis of ectomycorrhizal truffle lifestyle.</title>
        <authorList>
            <person name="Murat C."/>
            <person name="Payen T."/>
            <person name="Noel B."/>
            <person name="Kuo A."/>
            <person name="Morin E."/>
            <person name="Chen J."/>
            <person name="Kohler A."/>
            <person name="Krizsan K."/>
            <person name="Balestrini R."/>
            <person name="Da Silva C."/>
            <person name="Montanini B."/>
            <person name="Hainaut M."/>
            <person name="Levati E."/>
            <person name="Barry K.W."/>
            <person name="Belfiori B."/>
            <person name="Cichocki N."/>
            <person name="Clum A."/>
            <person name="Dockter R.B."/>
            <person name="Fauchery L."/>
            <person name="Guy J."/>
            <person name="Iotti M."/>
            <person name="Le Tacon F."/>
            <person name="Lindquist E.A."/>
            <person name="Lipzen A."/>
            <person name="Malagnac F."/>
            <person name="Mello A."/>
            <person name="Molinier V."/>
            <person name="Miyauchi S."/>
            <person name="Poulain J."/>
            <person name="Riccioni C."/>
            <person name="Rubini A."/>
            <person name="Sitrit Y."/>
            <person name="Splivallo R."/>
            <person name="Traeger S."/>
            <person name="Wang M."/>
            <person name="Zifcakova L."/>
            <person name="Wipf D."/>
            <person name="Zambonelli A."/>
            <person name="Paolocci F."/>
            <person name="Nowrousian M."/>
            <person name="Ottonello S."/>
            <person name="Baldrian P."/>
            <person name="Spatafora J.W."/>
            <person name="Henrissat B."/>
            <person name="Nagy L.G."/>
            <person name="Aury J.M."/>
            <person name="Wincker P."/>
            <person name="Grigoriev I.V."/>
            <person name="Bonfante P."/>
            <person name="Martin F.M."/>
        </authorList>
    </citation>
    <scope>NUCLEOTIDE SEQUENCE [LARGE SCALE GENOMIC DNA]</scope>
    <source>
        <strain evidence="2 3">RN42</strain>
    </source>
</reference>
<feature type="compositionally biased region" description="Polar residues" evidence="1">
    <location>
        <begin position="77"/>
        <end position="88"/>
    </location>
</feature>
<proteinExistence type="predicted"/>
<feature type="compositionally biased region" description="Polar residues" evidence="1">
    <location>
        <begin position="110"/>
        <end position="126"/>
    </location>
</feature>
<dbReference type="AlphaFoldDB" id="A0A3N4HNL8"/>
<feature type="compositionally biased region" description="Polar residues" evidence="1">
    <location>
        <begin position="61"/>
        <end position="71"/>
    </location>
</feature>
<feature type="compositionally biased region" description="Polar residues" evidence="1">
    <location>
        <begin position="188"/>
        <end position="200"/>
    </location>
</feature>
<organism evidence="2 3">
    <name type="scientific">Ascobolus immersus RN42</name>
    <dbReference type="NCBI Taxonomy" id="1160509"/>
    <lineage>
        <taxon>Eukaryota</taxon>
        <taxon>Fungi</taxon>
        <taxon>Dikarya</taxon>
        <taxon>Ascomycota</taxon>
        <taxon>Pezizomycotina</taxon>
        <taxon>Pezizomycetes</taxon>
        <taxon>Pezizales</taxon>
        <taxon>Ascobolaceae</taxon>
        <taxon>Ascobolus</taxon>
    </lineage>
</organism>
<evidence type="ECO:0000313" key="2">
    <source>
        <dbReference type="EMBL" id="RPA75433.1"/>
    </source>
</evidence>
<name>A0A3N4HNL8_ASCIM</name>
<feature type="compositionally biased region" description="Basic and acidic residues" evidence="1">
    <location>
        <begin position="97"/>
        <end position="107"/>
    </location>
</feature>
<keyword evidence="3" id="KW-1185">Reference proteome</keyword>
<accession>A0A3N4HNL8</accession>
<feature type="compositionally biased region" description="Polar residues" evidence="1">
    <location>
        <begin position="1"/>
        <end position="12"/>
    </location>
</feature>
<feature type="region of interest" description="Disordered" evidence="1">
    <location>
        <begin position="1"/>
        <end position="223"/>
    </location>
</feature>